<organism evidence="1 2">
    <name type="scientific">Hibiscus syriacus</name>
    <name type="common">Rose of Sharon</name>
    <dbReference type="NCBI Taxonomy" id="106335"/>
    <lineage>
        <taxon>Eukaryota</taxon>
        <taxon>Viridiplantae</taxon>
        <taxon>Streptophyta</taxon>
        <taxon>Embryophyta</taxon>
        <taxon>Tracheophyta</taxon>
        <taxon>Spermatophyta</taxon>
        <taxon>Magnoliopsida</taxon>
        <taxon>eudicotyledons</taxon>
        <taxon>Gunneridae</taxon>
        <taxon>Pentapetalae</taxon>
        <taxon>rosids</taxon>
        <taxon>malvids</taxon>
        <taxon>Malvales</taxon>
        <taxon>Malvaceae</taxon>
        <taxon>Malvoideae</taxon>
        <taxon>Hibiscus</taxon>
    </lineage>
</organism>
<dbReference type="Proteomes" id="UP000436088">
    <property type="component" value="Unassembled WGS sequence"/>
</dbReference>
<keyword evidence="2" id="KW-1185">Reference proteome</keyword>
<comment type="caution">
    <text evidence="1">The sequence shown here is derived from an EMBL/GenBank/DDBJ whole genome shotgun (WGS) entry which is preliminary data.</text>
</comment>
<proteinExistence type="predicted"/>
<dbReference type="EMBL" id="VEPZ02001544">
    <property type="protein sequence ID" value="KAE8668606.1"/>
    <property type="molecule type" value="Genomic_DNA"/>
</dbReference>
<dbReference type="AlphaFoldDB" id="A0A6A2Y0G4"/>
<accession>A0A6A2Y0G4</accession>
<dbReference type="SUPFAM" id="SSF53474">
    <property type="entry name" value="alpha/beta-Hydrolases"/>
    <property type="match status" value="1"/>
</dbReference>
<sequence>MPGLLSHGKLKLKLKGCSVNRELNRLFSVAIDVSRTHPADVQVLKDLKNGVDPPSISPDLDRALGISPLTHATTSSLITSLAASGVIHSSLGDMPEEEYYMSQGVRNTKSYFETPNDKLFTQSFLPLDKKVKASIYMTHGYGSDTGRLFQKICISFSTWGYVVFIADIFGHGIYDGLHCYLVPPNTVKKKRRCRKRKMTLKNRMSTSSAESRFFTSGSFEDYDINDRETKTLVSSSRSFFTDSPSKMFNTNLKVILETKPTRQNKKKPKKIKKTRRYTIRFSSSESESPARLSSFLQRMIPCTVDDILRESFVVVKK</sequence>
<evidence type="ECO:0000313" key="2">
    <source>
        <dbReference type="Proteomes" id="UP000436088"/>
    </source>
</evidence>
<name>A0A6A2Y0G4_HIBSY</name>
<evidence type="ECO:0000313" key="1">
    <source>
        <dbReference type="EMBL" id="KAE8668606.1"/>
    </source>
</evidence>
<gene>
    <name evidence="1" type="ORF">F3Y22_tig00112289pilonHSYRG00008</name>
</gene>
<reference evidence="1" key="1">
    <citation type="submission" date="2019-09" db="EMBL/GenBank/DDBJ databases">
        <title>Draft genome information of white flower Hibiscus syriacus.</title>
        <authorList>
            <person name="Kim Y.-M."/>
        </authorList>
    </citation>
    <scope>NUCLEOTIDE SEQUENCE [LARGE SCALE GENOMIC DNA]</scope>
    <source>
        <strain evidence="1">YM2019G1</strain>
    </source>
</reference>
<dbReference type="InterPro" id="IPR029058">
    <property type="entry name" value="AB_hydrolase_fold"/>
</dbReference>
<protein>
    <submittedName>
        <fullName evidence="1">Uncharacterized protein</fullName>
    </submittedName>
</protein>